<gene>
    <name evidence="6" type="ORF">SAMN06296058_0846</name>
</gene>
<keyword evidence="3 5" id="KW-0732">Signal</keyword>
<dbReference type="OrthoDB" id="116979at2"/>
<evidence type="ECO:0000256" key="2">
    <source>
        <dbReference type="ARBA" id="ARBA00022448"/>
    </source>
</evidence>
<evidence type="ECO:0000256" key="5">
    <source>
        <dbReference type="SAM" id="SignalP"/>
    </source>
</evidence>
<dbReference type="RefSeq" id="WP_079723214.1">
    <property type="nucleotide sequence ID" value="NZ_BMCL01000003.1"/>
</dbReference>
<comment type="subunit">
    <text evidence="1">Monomer.</text>
</comment>
<keyword evidence="4" id="KW-0653">Protein transport</keyword>
<dbReference type="Proteomes" id="UP000190341">
    <property type="component" value="Unassembled WGS sequence"/>
</dbReference>
<evidence type="ECO:0000256" key="3">
    <source>
        <dbReference type="ARBA" id="ARBA00022729"/>
    </source>
</evidence>
<dbReference type="Gene3D" id="2.50.20.10">
    <property type="entry name" value="Lipoprotein localisation LolA/LolB/LppX"/>
    <property type="match status" value="1"/>
</dbReference>
<feature type="chain" id="PRO_5012775435" description="Outer membrane lipoprotein-sorting protein" evidence="5">
    <location>
        <begin position="28"/>
        <end position="275"/>
    </location>
</feature>
<name>A0A1T5JJT1_9GAMM</name>
<dbReference type="InterPro" id="IPR029046">
    <property type="entry name" value="LolA/LolB/LppX"/>
</dbReference>
<protein>
    <recommendedName>
        <fullName evidence="8">Outer membrane lipoprotein-sorting protein</fullName>
    </recommendedName>
</protein>
<dbReference type="Pfam" id="PF09865">
    <property type="entry name" value="DUF2092"/>
    <property type="match status" value="1"/>
</dbReference>
<feature type="signal peptide" evidence="5">
    <location>
        <begin position="1"/>
        <end position="27"/>
    </location>
</feature>
<sequence>MRPQSHTYPLARLTAALLLVLPLTLAAADQASKKKAAPAPAAAATDAAVDPAALAALDRMGESLRKLQQFQLVSDASTDVVLDTGQKIELDGQVTYRVQRPNRMFVEIKSDRRLRQLFYDGNTMTVYSPKLKYYASVDNVGKTLGELAITAQQDYGIEFPLADLFFWGTEHVSRDAIKGALYVGPGTLDGEAVDQYAFRQEGADWQLWLSKASALPQKLIITSLDDPSMPQYEARLHWNTRATADAKSFTFSPPDDAKRIEIIPINVAVIESEGN</sequence>
<proteinExistence type="predicted"/>
<evidence type="ECO:0000256" key="4">
    <source>
        <dbReference type="ARBA" id="ARBA00022927"/>
    </source>
</evidence>
<accession>A0A1T5JJT1</accession>
<dbReference type="AlphaFoldDB" id="A0A1T5JJT1"/>
<reference evidence="6 7" key="1">
    <citation type="submission" date="2017-02" db="EMBL/GenBank/DDBJ databases">
        <authorList>
            <person name="Peterson S.W."/>
        </authorList>
    </citation>
    <scope>NUCLEOTIDE SEQUENCE [LARGE SCALE GENOMIC DNA]</scope>
    <source>
        <strain evidence="6 7">P15</strain>
    </source>
</reference>
<dbReference type="STRING" id="428993.SAMN06296058_0846"/>
<evidence type="ECO:0000313" key="7">
    <source>
        <dbReference type="Proteomes" id="UP000190341"/>
    </source>
</evidence>
<keyword evidence="2" id="KW-0813">Transport</keyword>
<evidence type="ECO:0008006" key="8">
    <source>
        <dbReference type="Google" id="ProtNLM"/>
    </source>
</evidence>
<dbReference type="InterPro" id="IPR019207">
    <property type="entry name" value="DUF2092"/>
</dbReference>
<dbReference type="SUPFAM" id="SSF89392">
    <property type="entry name" value="Prokaryotic lipoproteins and lipoprotein localization factors"/>
    <property type="match status" value="1"/>
</dbReference>
<keyword evidence="7" id="KW-1185">Reference proteome</keyword>
<organism evidence="6 7">
    <name type="scientific">Pseudoxanthomonas indica</name>
    <dbReference type="NCBI Taxonomy" id="428993"/>
    <lineage>
        <taxon>Bacteria</taxon>
        <taxon>Pseudomonadati</taxon>
        <taxon>Pseudomonadota</taxon>
        <taxon>Gammaproteobacteria</taxon>
        <taxon>Lysobacterales</taxon>
        <taxon>Lysobacteraceae</taxon>
        <taxon>Pseudoxanthomonas</taxon>
    </lineage>
</organism>
<dbReference type="EMBL" id="FUZV01000001">
    <property type="protein sequence ID" value="SKC51669.1"/>
    <property type="molecule type" value="Genomic_DNA"/>
</dbReference>
<dbReference type="GO" id="GO:0015031">
    <property type="term" value="P:protein transport"/>
    <property type="evidence" value="ECO:0007669"/>
    <property type="project" value="UniProtKB-KW"/>
</dbReference>
<evidence type="ECO:0000313" key="6">
    <source>
        <dbReference type="EMBL" id="SKC51669.1"/>
    </source>
</evidence>
<evidence type="ECO:0000256" key="1">
    <source>
        <dbReference type="ARBA" id="ARBA00011245"/>
    </source>
</evidence>